<dbReference type="Proteomes" id="UP000192356">
    <property type="component" value="Unassembled WGS sequence"/>
</dbReference>
<accession>A0A1X0Q6X5</accession>
<evidence type="ECO:0000313" key="3">
    <source>
        <dbReference type="Proteomes" id="UP000192356"/>
    </source>
</evidence>
<dbReference type="EMBL" id="LVKB01000282">
    <property type="protein sequence ID" value="ORD95506.1"/>
    <property type="molecule type" value="Genomic_DNA"/>
</dbReference>
<evidence type="ECO:0000256" key="1">
    <source>
        <dbReference type="SAM" id="Phobius"/>
    </source>
</evidence>
<keyword evidence="1" id="KW-0472">Membrane</keyword>
<proteinExistence type="predicted"/>
<keyword evidence="3" id="KW-1185">Reference proteome</keyword>
<keyword evidence="1" id="KW-0812">Transmembrane</keyword>
<sequence length="34" mass="4139">MIISNLIISLILIRLKVFKSFYVKIFVYVKLLYF</sequence>
<dbReference type="AlphaFoldDB" id="A0A1X0Q6X5"/>
<reference evidence="2 3" key="1">
    <citation type="journal article" date="2017" name="Environ. Microbiol.">
        <title>Decay of the glycolytic pathway and adaptation to intranuclear parasitism within Enterocytozoonidae microsporidia.</title>
        <authorList>
            <person name="Wiredu Boakye D."/>
            <person name="Jaroenlak P."/>
            <person name="Prachumwat A."/>
            <person name="Williams T.A."/>
            <person name="Bateman K.S."/>
            <person name="Itsathitphaisarn O."/>
            <person name="Sritunyalucksana K."/>
            <person name="Paszkiewicz K.H."/>
            <person name="Moore K.A."/>
            <person name="Stentiford G.D."/>
            <person name="Williams B.A."/>
        </authorList>
    </citation>
    <scope>NUCLEOTIDE SEQUENCE [LARGE SCALE GENOMIC DNA]</scope>
    <source>
        <strain evidence="2 3">GB1</strain>
    </source>
</reference>
<feature type="transmembrane region" description="Helical" evidence="1">
    <location>
        <begin position="6"/>
        <end position="29"/>
    </location>
</feature>
<gene>
    <name evidence="2" type="ORF">HERIO_2786</name>
</gene>
<keyword evidence="1" id="KW-1133">Transmembrane helix</keyword>
<name>A0A1X0Q6X5_9MICR</name>
<evidence type="ECO:0000313" key="2">
    <source>
        <dbReference type="EMBL" id="ORD95506.1"/>
    </source>
</evidence>
<protein>
    <submittedName>
        <fullName evidence="2">Uncharacterized protein</fullName>
    </submittedName>
</protein>
<dbReference type="VEuPathDB" id="MicrosporidiaDB:HERIO_2786"/>
<comment type="caution">
    <text evidence="2">The sequence shown here is derived from an EMBL/GenBank/DDBJ whole genome shotgun (WGS) entry which is preliminary data.</text>
</comment>
<organism evidence="2 3">
    <name type="scientific">Hepatospora eriocheir</name>
    <dbReference type="NCBI Taxonomy" id="1081669"/>
    <lineage>
        <taxon>Eukaryota</taxon>
        <taxon>Fungi</taxon>
        <taxon>Fungi incertae sedis</taxon>
        <taxon>Microsporidia</taxon>
        <taxon>Hepatosporidae</taxon>
        <taxon>Hepatospora</taxon>
    </lineage>
</organism>